<sequence>MSIIRAISLVALVIAANQALADITGRVVAVTDGDTIKVLDANNNQHKIRLTGIDAPEKNQAFGNASRKNLNSLLAGKQVRVESDKTDRYGRVLGKVWVQPSDCPSCGKTLDANYAQVFSGMAWWYRYYAKDQSAEDRGRYESAEDEARKRKRGLWVDANPVAPWDFRRGGRDTKVSDSDLPAGCGSKRYCKEMNSCEEAKFYLTQCGRSSLDGNNDGIPCNSLCK</sequence>
<feature type="chain" id="PRO_5046507311" evidence="1">
    <location>
        <begin position="22"/>
        <end position="225"/>
    </location>
</feature>
<dbReference type="SUPFAM" id="SSF50199">
    <property type="entry name" value="Staphylococcal nuclease"/>
    <property type="match status" value="1"/>
</dbReference>
<dbReference type="PANTHER" id="PTHR12302:SF26">
    <property type="entry name" value="BLR1266 PROTEIN"/>
    <property type="match status" value="1"/>
</dbReference>
<dbReference type="PROSITE" id="PS50830">
    <property type="entry name" value="TNASE_3"/>
    <property type="match status" value="1"/>
</dbReference>
<dbReference type="PROSITE" id="PS01284">
    <property type="entry name" value="TNASE_2"/>
    <property type="match status" value="1"/>
</dbReference>
<feature type="signal peptide" evidence="1">
    <location>
        <begin position="1"/>
        <end position="21"/>
    </location>
</feature>
<dbReference type="Pfam" id="PF00565">
    <property type="entry name" value="SNase"/>
    <property type="match status" value="1"/>
</dbReference>
<accession>A0ABT3TM39</accession>
<organism evidence="3 4">
    <name type="scientific">Candidatus Litorirhabdus singularis</name>
    <dbReference type="NCBI Taxonomy" id="2518993"/>
    <lineage>
        <taxon>Bacteria</taxon>
        <taxon>Pseudomonadati</taxon>
        <taxon>Pseudomonadota</taxon>
        <taxon>Gammaproteobacteria</taxon>
        <taxon>Cellvibrionales</taxon>
        <taxon>Halieaceae</taxon>
        <taxon>Candidatus Litorirhabdus</taxon>
    </lineage>
</organism>
<dbReference type="PANTHER" id="PTHR12302">
    <property type="entry name" value="EBNA2 BINDING PROTEIN P100"/>
    <property type="match status" value="1"/>
</dbReference>
<dbReference type="InterPro" id="IPR008613">
    <property type="entry name" value="Excalibur_Ca-bd_domain"/>
</dbReference>
<dbReference type="InterPro" id="IPR016071">
    <property type="entry name" value="Staphylococal_nuclease_OB-fold"/>
</dbReference>
<name>A0ABT3TM39_9GAMM</name>
<gene>
    <name evidence="3" type="ORF">EYC98_21245</name>
</gene>
<keyword evidence="4" id="KW-1185">Reference proteome</keyword>
<dbReference type="InterPro" id="IPR035437">
    <property type="entry name" value="SNase_OB-fold_sf"/>
</dbReference>
<protein>
    <submittedName>
        <fullName evidence="3">Nuclease</fullName>
    </submittedName>
</protein>
<dbReference type="RefSeq" id="WP_279247427.1">
    <property type="nucleotide sequence ID" value="NZ_SHNN01000007.1"/>
</dbReference>
<comment type="caution">
    <text evidence="3">The sequence shown here is derived from an EMBL/GenBank/DDBJ whole genome shotgun (WGS) entry which is preliminary data.</text>
</comment>
<evidence type="ECO:0000256" key="1">
    <source>
        <dbReference type="SAM" id="SignalP"/>
    </source>
</evidence>
<dbReference type="Pfam" id="PF05901">
    <property type="entry name" value="Excalibur"/>
    <property type="match status" value="1"/>
</dbReference>
<keyword evidence="1" id="KW-0732">Signal</keyword>
<evidence type="ECO:0000313" key="4">
    <source>
        <dbReference type="Proteomes" id="UP001143362"/>
    </source>
</evidence>
<evidence type="ECO:0000313" key="3">
    <source>
        <dbReference type="EMBL" id="MCX2983394.1"/>
    </source>
</evidence>
<dbReference type="PROSITE" id="PS01123">
    <property type="entry name" value="TNASE_1"/>
    <property type="match status" value="1"/>
</dbReference>
<dbReference type="SMART" id="SM00318">
    <property type="entry name" value="SNc"/>
    <property type="match status" value="1"/>
</dbReference>
<reference evidence="3" key="1">
    <citation type="submission" date="2019-02" db="EMBL/GenBank/DDBJ databases">
        <authorList>
            <person name="Li S.-H."/>
        </authorList>
    </citation>
    <scope>NUCLEOTIDE SEQUENCE</scope>
    <source>
        <strain evidence="3">IMCC14734</strain>
    </source>
</reference>
<feature type="domain" description="TNase-like" evidence="2">
    <location>
        <begin position="21"/>
        <end position="157"/>
    </location>
</feature>
<dbReference type="Gene3D" id="2.40.50.90">
    <property type="match status" value="1"/>
</dbReference>
<evidence type="ECO:0000259" key="2">
    <source>
        <dbReference type="PROSITE" id="PS50830"/>
    </source>
</evidence>
<dbReference type="Proteomes" id="UP001143362">
    <property type="component" value="Unassembled WGS sequence"/>
</dbReference>
<proteinExistence type="predicted"/>
<dbReference type="EMBL" id="SHNN01000007">
    <property type="protein sequence ID" value="MCX2983394.1"/>
    <property type="molecule type" value="Genomic_DNA"/>
</dbReference>
<dbReference type="InterPro" id="IPR002071">
    <property type="entry name" value="Thermonucl_AS"/>
</dbReference>